<dbReference type="Pfam" id="PF05569">
    <property type="entry name" value="Peptidase_M56"/>
    <property type="match status" value="1"/>
</dbReference>
<dbReference type="Proteomes" id="UP000006094">
    <property type="component" value="Chromosome"/>
</dbReference>
<dbReference type="OrthoDB" id="9804799at2"/>
<keyword evidence="4" id="KW-1185">Reference proteome</keyword>
<feature type="transmembrane region" description="Helical" evidence="1">
    <location>
        <begin position="153"/>
        <end position="177"/>
    </location>
</feature>
<feature type="domain" description="Peptidase M56" evidence="2">
    <location>
        <begin position="12"/>
        <end position="351"/>
    </location>
</feature>
<dbReference type="InterPro" id="IPR008756">
    <property type="entry name" value="Peptidase_M56"/>
</dbReference>
<accession>K0B530</accession>
<dbReference type="EMBL" id="CP003326">
    <property type="protein sequence ID" value="AFS79666.1"/>
    <property type="molecule type" value="Genomic_DNA"/>
</dbReference>
<dbReference type="eggNOG" id="COG4219">
    <property type="taxonomic scope" value="Bacteria"/>
</dbReference>
<dbReference type="PANTHER" id="PTHR34978:SF3">
    <property type="entry name" value="SLR0241 PROTEIN"/>
    <property type="match status" value="1"/>
</dbReference>
<dbReference type="PANTHER" id="PTHR34978">
    <property type="entry name" value="POSSIBLE SENSOR-TRANSDUCER PROTEIN BLAR"/>
    <property type="match status" value="1"/>
</dbReference>
<keyword evidence="1" id="KW-0472">Membrane</keyword>
<proteinExistence type="predicted"/>
<dbReference type="HOGENOM" id="CLU_376292_0_0_9"/>
<dbReference type="AlphaFoldDB" id="K0B530"/>
<dbReference type="KEGG" id="cad:Curi_c26730"/>
<feature type="transmembrane region" description="Helical" evidence="1">
    <location>
        <begin position="43"/>
        <end position="65"/>
    </location>
</feature>
<gene>
    <name evidence="3" type="ordered locus">Curi_c26730</name>
</gene>
<dbReference type="CDD" id="cd07341">
    <property type="entry name" value="M56_BlaR1_MecR1_like"/>
    <property type="match status" value="1"/>
</dbReference>
<protein>
    <submittedName>
        <fullName evidence="3">Peptidase M56 family protein</fullName>
    </submittedName>
</protein>
<keyword evidence="1" id="KW-0812">Transmembrane</keyword>
<evidence type="ECO:0000313" key="3">
    <source>
        <dbReference type="EMBL" id="AFS79666.1"/>
    </source>
</evidence>
<keyword evidence="1" id="KW-1133">Transmembrane helix</keyword>
<reference evidence="3 4" key="1">
    <citation type="journal article" date="2012" name="PLoS ONE">
        <title>The purine-utilizing bacterium Clostridium acidurici 9a: a genome-guided metabolic reconsideration.</title>
        <authorList>
            <person name="Hartwich K."/>
            <person name="Poehlein A."/>
            <person name="Daniel R."/>
        </authorList>
    </citation>
    <scope>NUCLEOTIDE SEQUENCE [LARGE SCALE GENOMIC DNA]</scope>
    <source>
        <strain evidence="4">ATCC 7906 / DSM 604 / BCRC 14475 / CIP 104303 / KCTC 5404 / NCIMB 10678 / 9a</strain>
    </source>
</reference>
<sequence length="768" mass="89402">MNILEKALLWVLYSSFIATIMTILILAIKKLFKNYTSPRFQHALWFLILIRLLLPISVGSPLDLIDNVSESYKDIIDFEKTDLYKSSNSKESKDSLNNDIEEYRTGDISRLNDNSKITTEEMYEENTLKGKSLKIEKLLYEFKEQEKDSIEKIIKISSCIWITGFSVMAIFVFFITFRFKCNTKEFYKVNNPHIEHILKISKDKLGLNKNISIYSNNEFKSPFIYGVLNPKIYIPKYVLDKATSQELLHIILHELAHYKRKDLISNLISIIAILFYWFNPVIWFAMKKMREDREIACDSYILEVLEEHESVEYGMTILSFSKDFFSNSYKNNLNLCFYESKTQIERRIMMIRKFKKGSYKMSVLSIALLTLSGSVVLAGSGGNILDSNTAIFENQSLEKKDNEDFKLYPSNGNGSLIFSNLDRASDFIDFRFKVPDYLPSETQLMSITLNDDKGNLIGMSFGKSKPNSKLMFESEGRFNFLVSKEDLIENLKNRHKSRSNGTEDITVEYKEKPFSISNIHGQNVTITSRAISKISSDESNAKDIEINEMEYFIWNSKDIWYGIEYEKPYGISRNDIEKIVTSLKNFEDVSKDKYTSKNYRTYRIYEKKDLEVFEEILGFKPKLYLNLSKELVANGARLDNIRNEWVMITSYGSQDGSSIKISFIQGKDTNYYDSLKEKDKSGIDDSFKNEKGPLNTSHRVDKSRTTSLKINDIDVFVHTQVDTYDNPKETFTQTDYVWKQDNIVYYVNVYGEPDNHEDIEDIIKDLMK</sequence>
<dbReference type="PATRIC" id="fig|1128398.3.peg.2754"/>
<dbReference type="RefSeq" id="WP_014968800.1">
    <property type="nucleotide sequence ID" value="NC_018664.1"/>
</dbReference>
<evidence type="ECO:0000256" key="1">
    <source>
        <dbReference type="SAM" id="Phobius"/>
    </source>
</evidence>
<dbReference type="STRING" id="1128398.Curi_c26730"/>
<dbReference type="InterPro" id="IPR052173">
    <property type="entry name" value="Beta-lactam_resp_regulator"/>
</dbReference>
<organism evidence="3 4">
    <name type="scientific">Gottschalkia acidurici (strain ATCC 7906 / DSM 604 / BCRC 14475 / CIP 104303 / KCTC 5404 / NCIMB 10678 / 9a)</name>
    <name type="common">Clostridium acidurici</name>
    <dbReference type="NCBI Taxonomy" id="1128398"/>
    <lineage>
        <taxon>Bacteria</taxon>
        <taxon>Bacillati</taxon>
        <taxon>Bacillota</taxon>
        <taxon>Tissierellia</taxon>
        <taxon>Tissierellales</taxon>
        <taxon>Gottschalkiaceae</taxon>
        <taxon>Gottschalkia</taxon>
    </lineage>
</organism>
<feature type="transmembrane region" description="Helical" evidence="1">
    <location>
        <begin position="359"/>
        <end position="379"/>
    </location>
</feature>
<name>K0B530_GOTA9</name>
<feature type="transmembrane region" description="Helical" evidence="1">
    <location>
        <begin position="7"/>
        <end position="28"/>
    </location>
</feature>
<feature type="transmembrane region" description="Helical" evidence="1">
    <location>
        <begin position="263"/>
        <end position="285"/>
    </location>
</feature>
<evidence type="ECO:0000259" key="2">
    <source>
        <dbReference type="Pfam" id="PF05569"/>
    </source>
</evidence>
<evidence type="ECO:0000313" key="4">
    <source>
        <dbReference type="Proteomes" id="UP000006094"/>
    </source>
</evidence>